<feature type="transmembrane region" description="Helical" evidence="13">
    <location>
        <begin position="73"/>
        <end position="93"/>
    </location>
</feature>
<feature type="region of interest" description="Disordered" evidence="12">
    <location>
        <begin position="1208"/>
        <end position="1231"/>
    </location>
</feature>
<evidence type="ECO:0000256" key="1">
    <source>
        <dbReference type="ARBA" id="ARBA00004141"/>
    </source>
</evidence>
<evidence type="ECO:0000256" key="8">
    <source>
        <dbReference type="ARBA" id="ARBA00023065"/>
    </source>
</evidence>
<keyword evidence="4 13" id="KW-0812">Transmembrane</keyword>
<dbReference type="Pfam" id="PF03493">
    <property type="entry name" value="BK_channel_a"/>
    <property type="match status" value="1"/>
</dbReference>
<evidence type="ECO:0000313" key="17">
    <source>
        <dbReference type="EMBL" id="KAJ0395666.1"/>
    </source>
</evidence>
<keyword evidence="10" id="KW-0407">Ion channel</keyword>
<evidence type="ECO:0000313" key="18">
    <source>
        <dbReference type="Proteomes" id="UP001209570"/>
    </source>
</evidence>
<keyword evidence="2" id="KW-0813">Transport</keyword>
<keyword evidence="3" id="KW-0633">Potassium transport</keyword>
<dbReference type="PANTHER" id="PTHR10027:SF10">
    <property type="entry name" value="SLOWPOKE 2, ISOFORM D"/>
    <property type="match status" value="1"/>
</dbReference>
<feature type="transmembrane region" description="Helical" evidence="13">
    <location>
        <begin position="197"/>
        <end position="218"/>
    </location>
</feature>
<feature type="domain" description="Potassium channel" evidence="15">
    <location>
        <begin position="247"/>
        <end position="307"/>
    </location>
</feature>
<keyword evidence="8" id="KW-0406">Ion transport</keyword>
<accession>A0AAD5Q5X6</accession>
<evidence type="ECO:0000256" key="3">
    <source>
        <dbReference type="ARBA" id="ARBA00022538"/>
    </source>
</evidence>
<dbReference type="Pfam" id="PF07885">
    <property type="entry name" value="Ion_trans_2"/>
    <property type="match status" value="1"/>
</dbReference>
<dbReference type="GO" id="GO:0016020">
    <property type="term" value="C:membrane"/>
    <property type="evidence" value="ECO:0007669"/>
    <property type="project" value="UniProtKB-SubCell"/>
</dbReference>
<dbReference type="AlphaFoldDB" id="A0AAD5Q5X6"/>
<comment type="catalytic activity">
    <reaction evidence="11">
        <text>K(+)(in) = K(+)(out)</text>
        <dbReference type="Rhea" id="RHEA:29463"/>
        <dbReference type="ChEBI" id="CHEBI:29103"/>
    </reaction>
</comment>
<feature type="transmembrane region" description="Helical" evidence="13">
    <location>
        <begin position="105"/>
        <end position="124"/>
    </location>
</feature>
<dbReference type="InterPro" id="IPR003148">
    <property type="entry name" value="RCK_N"/>
</dbReference>
<name>A0AAD5Q5X6_PYTIN</name>
<feature type="domain" description="Calcium-activated potassium channel BK alpha subunit" evidence="14">
    <location>
        <begin position="598"/>
        <end position="693"/>
    </location>
</feature>
<feature type="transmembrane region" description="Helical" evidence="13">
    <location>
        <begin position="289"/>
        <end position="307"/>
    </location>
</feature>
<feature type="compositionally biased region" description="Acidic residues" evidence="12">
    <location>
        <begin position="367"/>
        <end position="386"/>
    </location>
</feature>
<comment type="subcellular location">
    <subcellularLocation>
        <location evidence="1">Membrane</location>
        <topology evidence="1">Multi-pass membrane protein</topology>
    </subcellularLocation>
</comment>
<evidence type="ECO:0008006" key="19">
    <source>
        <dbReference type="Google" id="ProtNLM"/>
    </source>
</evidence>
<dbReference type="EMBL" id="JAKCXM010000331">
    <property type="protein sequence ID" value="KAJ0395666.1"/>
    <property type="molecule type" value="Genomic_DNA"/>
</dbReference>
<evidence type="ECO:0000256" key="9">
    <source>
        <dbReference type="ARBA" id="ARBA00023136"/>
    </source>
</evidence>
<dbReference type="InterPro" id="IPR003929">
    <property type="entry name" value="K_chnl_BK_asu"/>
</dbReference>
<feature type="domain" description="RCK N-terminal" evidence="16">
    <location>
        <begin position="507"/>
        <end position="566"/>
    </location>
</feature>
<feature type="domain" description="RCK N-terminal" evidence="16">
    <location>
        <begin position="802"/>
        <end position="914"/>
    </location>
</feature>
<feature type="compositionally biased region" description="Basic residues" evidence="12">
    <location>
        <begin position="414"/>
        <end position="427"/>
    </location>
</feature>
<dbReference type="InterPro" id="IPR047871">
    <property type="entry name" value="K_chnl_Slo-like"/>
</dbReference>
<evidence type="ECO:0000256" key="13">
    <source>
        <dbReference type="SAM" id="Phobius"/>
    </source>
</evidence>
<keyword evidence="7 13" id="KW-1133">Transmembrane helix</keyword>
<evidence type="ECO:0000256" key="12">
    <source>
        <dbReference type="SAM" id="MobiDB-lite"/>
    </source>
</evidence>
<keyword evidence="9 13" id="KW-0472">Membrane</keyword>
<dbReference type="Gene3D" id="1.10.287.70">
    <property type="match status" value="1"/>
</dbReference>
<evidence type="ECO:0000256" key="4">
    <source>
        <dbReference type="ARBA" id="ARBA00022692"/>
    </source>
</evidence>
<evidence type="ECO:0000256" key="2">
    <source>
        <dbReference type="ARBA" id="ARBA00022448"/>
    </source>
</evidence>
<evidence type="ECO:0000256" key="10">
    <source>
        <dbReference type="ARBA" id="ARBA00023303"/>
    </source>
</evidence>
<organism evidence="17 18">
    <name type="scientific">Pythium insidiosum</name>
    <name type="common">Pythiosis disease agent</name>
    <dbReference type="NCBI Taxonomy" id="114742"/>
    <lineage>
        <taxon>Eukaryota</taxon>
        <taxon>Sar</taxon>
        <taxon>Stramenopiles</taxon>
        <taxon>Oomycota</taxon>
        <taxon>Peronosporomycetes</taxon>
        <taxon>Pythiales</taxon>
        <taxon>Pythiaceae</taxon>
        <taxon>Pythium</taxon>
    </lineage>
</organism>
<reference evidence="17" key="1">
    <citation type="submission" date="2021-12" db="EMBL/GenBank/DDBJ databases">
        <title>Prjna785345.</title>
        <authorList>
            <person name="Rujirawat T."/>
            <person name="Krajaejun T."/>
        </authorList>
    </citation>
    <scope>NUCLEOTIDE SEQUENCE</scope>
    <source>
        <strain evidence="17">Pi057C3</strain>
    </source>
</reference>
<dbReference type="Proteomes" id="UP001209570">
    <property type="component" value="Unassembled WGS sequence"/>
</dbReference>
<evidence type="ECO:0000256" key="7">
    <source>
        <dbReference type="ARBA" id="ARBA00022989"/>
    </source>
</evidence>
<dbReference type="GO" id="GO:0005267">
    <property type="term" value="F:potassium channel activity"/>
    <property type="evidence" value="ECO:0007669"/>
    <property type="project" value="UniProtKB-KW"/>
</dbReference>
<evidence type="ECO:0000256" key="5">
    <source>
        <dbReference type="ARBA" id="ARBA00022826"/>
    </source>
</evidence>
<dbReference type="InterPro" id="IPR013099">
    <property type="entry name" value="K_chnl_dom"/>
</dbReference>
<keyword evidence="5" id="KW-0631">Potassium channel</keyword>
<protein>
    <recommendedName>
        <fullName evidence="19">Voltage-gated Ion Channel (VIC) Superfamily</fullName>
    </recommendedName>
</protein>
<evidence type="ECO:0000259" key="14">
    <source>
        <dbReference type="Pfam" id="PF03493"/>
    </source>
</evidence>
<dbReference type="SUPFAM" id="SSF81324">
    <property type="entry name" value="Voltage-gated potassium channels"/>
    <property type="match status" value="1"/>
</dbReference>
<feature type="transmembrane region" description="Helical" evidence="13">
    <location>
        <begin position="166"/>
        <end position="185"/>
    </location>
</feature>
<feature type="transmembrane region" description="Helical" evidence="13">
    <location>
        <begin position="263"/>
        <end position="282"/>
    </location>
</feature>
<feature type="compositionally biased region" description="Low complexity" evidence="12">
    <location>
        <begin position="968"/>
        <end position="986"/>
    </location>
</feature>
<evidence type="ECO:0000259" key="15">
    <source>
        <dbReference type="Pfam" id="PF07885"/>
    </source>
</evidence>
<feature type="compositionally biased region" description="Polar residues" evidence="12">
    <location>
        <begin position="434"/>
        <end position="446"/>
    </location>
</feature>
<dbReference type="Gene3D" id="3.40.50.720">
    <property type="entry name" value="NAD(P)-binding Rossmann-like Domain"/>
    <property type="match status" value="2"/>
</dbReference>
<keyword evidence="18" id="KW-1185">Reference proteome</keyword>
<gene>
    <name evidence="17" type="ORF">P43SY_009477</name>
</gene>
<evidence type="ECO:0000256" key="11">
    <source>
        <dbReference type="ARBA" id="ARBA00034430"/>
    </source>
</evidence>
<feature type="region of interest" description="Disordered" evidence="12">
    <location>
        <begin position="366"/>
        <end position="450"/>
    </location>
</feature>
<dbReference type="PANTHER" id="PTHR10027">
    <property type="entry name" value="CALCIUM-ACTIVATED POTASSIUM CHANNEL ALPHA CHAIN"/>
    <property type="match status" value="1"/>
</dbReference>
<evidence type="ECO:0000259" key="16">
    <source>
        <dbReference type="Pfam" id="PF22614"/>
    </source>
</evidence>
<feature type="transmembrane region" description="Helical" evidence="13">
    <location>
        <begin position="32"/>
        <end position="52"/>
    </location>
</feature>
<proteinExistence type="predicted"/>
<evidence type="ECO:0000256" key="6">
    <source>
        <dbReference type="ARBA" id="ARBA00022958"/>
    </source>
</evidence>
<dbReference type="Pfam" id="PF22614">
    <property type="entry name" value="Slo-like_RCK"/>
    <property type="match status" value="2"/>
</dbReference>
<feature type="transmembrane region" description="Helical" evidence="13">
    <location>
        <begin position="136"/>
        <end position="154"/>
    </location>
</feature>
<keyword evidence="6" id="KW-0630">Potassium</keyword>
<feature type="region of interest" description="Disordered" evidence="12">
    <location>
        <begin position="967"/>
        <end position="1011"/>
    </location>
</feature>
<sequence>MADEGVLPACAFTSSASRECFAASWYLVWNQVRYWGLVQLPILCLSIIYEWLELSNVSRLERLRELFDAPIIQVSNHVIQVITCIYVCMAWIVRGGSLSVNFSSWSVESVFLIVTGVGYGVRWIAAKHKVRYTIRLHSLFDLLSMISHFTLSFQTYPVDGRLRRSWLDFGFLRSYILYVVIGHLFTQYKHKTFFTQVMLVIFKVWCLVFFAACVLFSLEQLGDLPYTDTFLLHVYKCFNEDGQHILVYNSSGTEEFSSCNETWSFFTAIYFMFVTVSTVGYGDFSPKTVLGQLMVCVIIVVGIYTFANESAALLSIYGDMRHGRVKYDLSRNAAHVIVTGNPSAAQMKDFIREFFHPDHEALLRDNDDFDEREDSEVDDDHCDDENECRSSIANSNLKHDELEQGGPATPRQKPTQRRRRPWKRREARAHSTESTDTARTANSSTDGEVLASKWMQRRGANRVRETHIVILMPFYDDSNSGNGGSDSVVGGGSGLSFHDEIMEFVQENPRYQKRVFLVYGSPLRAKDLRNARLDQAMAVFFLPNKFSNDGSREDAATVLRVMSVSQQLKKRTHTQLFAMLVNSENRTLLEATGLRCENLVCADELRLGLMGLSCRCPGLSTLVSNLITSRSADIMSDPAKLAYIKPWVQEYIVGAAKEIYSCKLAAHLHGLTFTQCTQRIHRQSDGQVLLIAIEDGKDILFNPGHSYRIHAQSRAFLIAESVAELQPFEAPEGEEFCPTVSVPYYVEKANAVLRMKARQAQHNVQRRLPNHVRHYATHCGGSISTFQQSSLHPDMELLLNGGHIIVCSNVATDGAGSRSISRLVSFLRPLRAPHVAKVVPVVIVDAQSFDGPSWLQLSELGHVYHVQGSPQRHQVLVAAGLYRASAVVVLAQGTDGGGYDDSKAIFNAILMNAALQRNRDIFTIIELRDVHNNKYLDPVSSFSSRSFVDASSNEADYFDFWESASMASPHPTTQRPSSPSRSSQTSMLRRSGRQTVRARGSAASMGPDGRRPALEKATWWDKHVILMKETASRLLEFFTGSLQGAATRMHALGSHAIAIHGHGAPHISLEDLVSGEDETFFQERFMRGALFPSYVADDLLIQSFFNASLSPFIGKILDGTSCFMLYDLPRQWRHGATYGELFDYMTAGIASALPIGLLRTMGEHNGAPHPYVYTAPASATVLHPDDKVFVIIDVQAIHRVANKLQRRFRSRRRTRERDQSTASGRPTMESFADVVGAVRASDPAAERLSVSRGD</sequence>
<comment type="caution">
    <text evidence="17">The sequence shown here is derived from an EMBL/GenBank/DDBJ whole genome shotgun (WGS) entry which is preliminary data.</text>
</comment>